<dbReference type="InterPro" id="IPR006076">
    <property type="entry name" value="FAD-dep_OxRdtase"/>
</dbReference>
<evidence type="ECO:0000259" key="1">
    <source>
        <dbReference type="Pfam" id="PF01266"/>
    </source>
</evidence>
<feature type="domain" description="FAD-binding" evidence="2">
    <location>
        <begin position="376"/>
        <end position="588"/>
    </location>
</feature>
<dbReference type="GO" id="GO:0071949">
    <property type="term" value="F:FAD binding"/>
    <property type="evidence" value="ECO:0007669"/>
    <property type="project" value="InterPro"/>
</dbReference>
<dbReference type="AlphaFoldDB" id="A0A5N0ED80"/>
<proteinExistence type="predicted"/>
<dbReference type="RefSeq" id="WP_150403337.1">
    <property type="nucleotide sequence ID" value="NZ_VXLC01000007.1"/>
</dbReference>
<dbReference type="Proteomes" id="UP000323876">
    <property type="component" value="Unassembled WGS sequence"/>
</dbReference>
<protein>
    <submittedName>
        <fullName evidence="4">FAD-dependent oxidoreductase</fullName>
    </submittedName>
</protein>
<dbReference type="Pfam" id="PF01266">
    <property type="entry name" value="DAO"/>
    <property type="match status" value="1"/>
</dbReference>
<reference evidence="4 5" key="1">
    <citation type="submission" date="2019-09" db="EMBL/GenBank/DDBJ databases">
        <authorList>
            <person name="Wang X."/>
        </authorList>
    </citation>
    <scope>NUCLEOTIDE SEQUENCE [LARGE SCALE GENOMIC DNA]</scope>
    <source>
        <strain evidence="4 5">CICC 11023</strain>
    </source>
</reference>
<evidence type="ECO:0000259" key="3">
    <source>
        <dbReference type="Pfam" id="PF12697"/>
    </source>
</evidence>
<dbReference type="InterPro" id="IPR052897">
    <property type="entry name" value="Sec-Metab_Biosynth_Hydrolase"/>
</dbReference>
<evidence type="ECO:0000313" key="5">
    <source>
        <dbReference type="Proteomes" id="UP000323876"/>
    </source>
</evidence>
<dbReference type="Pfam" id="PF01494">
    <property type="entry name" value="FAD_binding_3"/>
    <property type="match status" value="1"/>
</dbReference>
<feature type="domain" description="AB hydrolase-1" evidence="3">
    <location>
        <begin position="10"/>
        <end position="217"/>
    </location>
</feature>
<dbReference type="SUPFAM" id="SSF53474">
    <property type="entry name" value="alpha/beta-Hydrolases"/>
    <property type="match status" value="1"/>
</dbReference>
<organism evidence="4 5">
    <name type="scientific">Nocardia colli</name>
    <dbReference type="NCBI Taxonomy" id="2545717"/>
    <lineage>
        <taxon>Bacteria</taxon>
        <taxon>Bacillati</taxon>
        <taxon>Actinomycetota</taxon>
        <taxon>Actinomycetes</taxon>
        <taxon>Mycobacteriales</taxon>
        <taxon>Nocardiaceae</taxon>
        <taxon>Nocardia</taxon>
    </lineage>
</organism>
<dbReference type="OrthoDB" id="9790035at2"/>
<sequence>MTSSSSYRGVLLVHGAWHTGKAWDGVAAELRARGVPVAVAELHRGSLAADVAAAEAALDEIMEFGPAIVCGHSYGGAIISGLPEAKVAHLVYLAAVMPDIGESALGLLAGVPTGELSAAMVGDPFGTTSLDPERAGMLLHSHLDEEQRAAHVAELVPQDMAAGHEPATSATWRSRPSTYVVCSDDRAMDPDLQRRFADFATHTVTWDSDHGAIASHETDTVELLLRLAAVTPESLLAANPTRIDKTDHTTHILVLGGGIVGLTAAMLLARDGHRVTLLDKDSGSAGSEPESAWEQWRRPGVNQFRHPHLLLPGAYRLLVRELPDVIEALTASGARPHNMLDGTYEVAAIGGRVPGDERFGTLAARRPVIEEGLGVAAARTPGLTVRRGTPVTGLLADGAAGGVPRVVGVLTGHGEEIRADLVIDALGRNSPMSKLLSDIGATEPAQQRQETGFLGYSRYFRSADGSLPAQLAWPLEHHDSLTVVTIPGDAGTWAVAIFVSGRDRALRALSDPATWQRVAALYPNMAHWASAGEPITGVLAMSGIEAKHRSLVVDGRPVVTGLVSIGDAWATTNPIFGMGITMGMFHAELLRDVVRELGIDDKEKLASRFDEVTDATLKPVYQGVADWDHHRLAQIDGDIAGVAYETDDPEWNLRQAMEAAKLRDPEVMRGLSDIGAMLRGADEVLATPGLLDRIIELGAGAARYPEPGPSRAELLAVLGGE</sequence>
<dbReference type="EMBL" id="VXLC01000007">
    <property type="protein sequence ID" value="KAA8887378.1"/>
    <property type="molecule type" value="Genomic_DNA"/>
</dbReference>
<dbReference type="InterPro" id="IPR000073">
    <property type="entry name" value="AB_hydrolase_1"/>
</dbReference>
<dbReference type="PANTHER" id="PTHR37017:SF11">
    <property type="entry name" value="ESTERASE_LIPASE_THIOESTERASE DOMAIN-CONTAINING PROTEIN"/>
    <property type="match status" value="1"/>
</dbReference>
<comment type="caution">
    <text evidence="4">The sequence shown here is derived from an EMBL/GenBank/DDBJ whole genome shotgun (WGS) entry which is preliminary data.</text>
</comment>
<dbReference type="GO" id="GO:0003824">
    <property type="term" value="F:catalytic activity"/>
    <property type="evidence" value="ECO:0007669"/>
    <property type="project" value="UniProtKB-ARBA"/>
</dbReference>
<gene>
    <name evidence="4" type="ORF">F3087_18965</name>
</gene>
<keyword evidence="5" id="KW-1185">Reference proteome</keyword>
<accession>A0A5N0ED80</accession>
<dbReference type="Gene3D" id="3.40.50.1820">
    <property type="entry name" value="alpha/beta hydrolase"/>
    <property type="match status" value="1"/>
</dbReference>
<dbReference type="PANTHER" id="PTHR37017">
    <property type="entry name" value="AB HYDROLASE-1 DOMAIN-CONTAINING PROTEIN-RELATED"/>
    <property type="match status" value="1"/>
</dbReference>
<dbReference type="Gene3D" id="3.50.50.60">
    <property type="entry name" value="FAD/NAD(P)-binding domain"/>
    <property type="match status" value="1"/>
</dbReference>
<dbReference type="InterPro" id="IPR029058">
    <property type="entry name" value="AB_hydrolase_fold"/>
</dbReference>
<feature type="domain" description="FAD dependent oxidoreductase" evidence="1">
    <location>
        <begin position="252"/>
        <end position="287"/>
    </location>
</feature>
<dbReference type="SUPFAM" id="SSF51905">
    <property type="entry name" value="FAD/NAD(P)-binding domain"/>
    <property type="match status" value="1"/>
</dbReference>
<evidence type="ECO:0000259" key="2">
    <source>
        <dbReference type="Pfam" id="PF01494"/>
    </source>
</evidence>
<evidence type="ECO:0000313" key="4">
    <source>
        <dbReference type="EMBL" id="KAA8887378.1"/>
    </source>
</evidence>
<dbReference type="Pfam" id="PF12697">
    <property type="entry name" value="Abhydrolase_6"/>
    <property type="match status" value="1"/>
</dbReference>
<dbReference type="InterPro" id="IPR036188">
    <property type="entry name" value="FAD/NAD-bd_sf"/>
</dbReference>
<dbReference type="InterPro" id="IPR002938">
    <property type="entry name" value="FAD-bd"/>
</dbReference>
<name>A0A5N0ED80_9NOCA</name>